<sequence length="125" mass="13925">MAHDPRWDLLSKAEPRIIDGFASHGVIKLLVSAAFESNDWFSITLSTQTDEQRNRFGTTENPLLAEVRAILMGAGVHDEPGLVPQDLGRVTGDRRPRLRRQLVLLDAVTDQPSAAISRPRMLRTV</sequence>
<accession>A0ABS8ZIR1</accession>
<keyword evidence="2" id="KW-1185">Reference proteome</keyword>
<evidence type="ECO:0000313" key="2">
    <source>
        <dbReference type="Proteomes" id="UP001521150"/>
    </source>
</evidence>
<evidence type="ECO:0000313" key="1">
    <source>
        <dbReference type="EMBL" id="MCE7007684.1"/>
    </source>
</evidence>
<protein>
    <submittedName>
        <fullName evidence="1">Uncharacterized protein</fullName>
    </submittedName>
</protein>
<proteinExistence type="predicted"/>
<comment type="caution">
    <text evidence="1">The sequence shown here is derived from an EMBL/GenBank/DDBJ whole genome shotgun (WGS) entry which is preliminary data.</text>
</comment>
<reference evidence="1 2" key="1">
    <citation type="submission" date="2021-12" db="EMBL/GenBank/DDBJ databases">
        <title>Genome sequence of Kibdelosporangium philippinense ATCC 49844.</title>
        <authorList>
            <person name="Fedorov E.A."/>
            <person name="Omeragic M."/>
            <person name="Shalygina K.F."/>
            <person name="Maclea K.S."/>
        </authorList>
    </citation>
    <scope>NUCLEOTIDE SEQUENCE [LARGE SCALE GENOMIC DNA]</scope>
    <source>
        <strain evidence="1 2">ATCC 49844</strain>
    </source>
</reference>
<name>A0ABS8ZIR1_9PSEU</name>
<dbReference type="Proteomes" id="UP001521150">
    <property type="component" value="Unassembled WGS sequence"/>
</dbReference>
<gene>
    <name evidence="1" type="ORF">LWC34_33410</name>
</gene>
<dbReference type="EMBL" id="JAJVCN010000003">
    <property type="protein sequence ID" value="MCE7007684.1"/>
    <property type="molecule type" value="Genomic_DNA"/>
</dbReference>
<dbReference type="RefSeq" id="WP_233729262.1">
    <property type="nucleotide sequence ID" value="NZ_JAJVCN010000003.1"/>
</dbReference>
<organism evidence="1 2">
    <name type="scientific">Kibdelosporangium philippinense</name>
    <dbReference type="NCBI Taxonomy" id="211113"/>
    <lineage>
        <taxon>Bacteria</taxon>
        <taxon>Bacillati</taxon>
        <taxon>Actinomycetota</taxon>
        <taxon>Actinomycetes</taxon>
        <taxon>Pseudonocardiales</taxon>
        <taxon>Pseudonocardiaceae</taxon>
        <taxon>Kibdelosporangium</taxon>
    </lineage>
</organism>